<organism evidence="2 3">
    <name type="scientific">Flaviaesturariibacter flavus</name>
    <dbReference type="NCBI Taxonomy" id="2502780"/>
    <lineage>
        <taxon>Bacteria</taxon>
        <taxon>Pseudomonadati</taxon>
        <taxon>Bacteroidota</taxon>
        <taxon>Chitinophagia</taxon>
        <taxon>Chitinophagales</taxon>
        <taxon>Chitinophagaceae</taxon>
        <taxon>Flaviaestuariibacter</taxon>
    </lineage>
</organism>
<accession>A0A4R1B804</accession>
<evidence type="ECO:0000259" key="1">
    <source>
        <dbReference type="Pfam" id="PF01494"/>
    </source>
</evidence>
<dbReference type="EMBL" id="SJZI01000046">
    <property type="protein sequence ID" value="TCJ13357.1"/>
    <property type="molecule type" value="Genomic_DNA"/>
</dbReference>
<keyword evidence="3" id="KW-1185">Reference proteome</keyword>
<dbReference type="AlphaFoldDB" id="A0A4R1B804"/>
<evidence type="ECO:0000313" key="3">
    <source>
        <dbReference type="Proteomes" id="UP000295334"/>
    </source>
</evidence>
<feature type="domain" description="FAD-binding" evidence="1">
    <location>
        <begin position="7"/>
        <end position="341"/>
    </location>
</feature>
<reference evidence="2 3" key="1">
    <citation type="submission" date="2019-03" db="EMBL/GenBank/DDBJ databases">
        <authorList>
            <person name="Kim M.K.M."/>
        </authorList>
    </citation>
    <scope>NUCLEOTIDE SEQUENCE [LARGE SCALE GENOMIC DNA]</scope>
    <source>
        <strain evidence="2 3">17J68-12</strain>
    </source>
</reference>
<dbReference type="InterPro" id="IPR002938">
    <property type="entry name" value="FAD-bd"/>
</dbReference>
<dbReference type="Gene3D" id="3.50.50.60">
    <property type="entry name" value="FAD/NAD(P)-binding domain"/>
    <property type="match status" value="1"/>
</dbReference>
<proteinExistence type="predicted"/>
<protein>
    <submittedName>
        <fullName evidence="2">FAD-dependent oxidoreductase</fullName>
    </submittedName>
</protein>
<dbReference type="GO" id="GO:0071949">
    <property type="term" value="F:FAD binding"/>
    <property type="evidence" value="ECO:0007669"/>
    <property type="project" value="InterPro"/>
</dbReference>
<dbReference type="SUPFAM" id="SSF51905">
    <property type="entry name" value="FAD/NAD(P)-binding domain"/>
    <property type="match status" value="1"/>
</dbReference>
<dbReference type="InterPro" id="IPR050407">
    <property type="entry name" value="Geranylgeranyl_reductase"/>
</dbReference>
<dbReference type="PANTHER" id="PTHR42685">
    <property type="entry name" value="GERANYLGERANYL DIPHOSPHATE REDUCTASE"/>
    <property type="match status" value="1"/>
</dbReference>
<dbReference type="Proteomes" id="UP000295334">
    <property type="component" value="Unassembled WGS sequence"/>
</dbReference>
<evidence type="ECO:0000313" key="2">
    <source>
        <dbReference type="EMBL" id="TCJ13357.1"/>
    </source>
</evidence>
<dbReference type="PRINTS" id="PR00420">
    <property type="entry name" value="RNGMNOXGNASE"/>
</dbReference>
<dbReference type="RefSeq" id="WP_131450013.1">
    <property type="nucleotide sequence ID" value="NZ_SJZI01000046.1"/>
</dbReference>
<comment type="caution">
    <text evidence="2">The sequence shown here is derived from an EMBL/GenBank/DDBJ whole genome shotgun (WGS) entry which is preliminary data.</text>
</comment>
<name>A0A4R1B804_9BACT</name>
<dbReference type="Pfam" id="PF01494">
    <property type="entry name" value="FAD_binding_3"/>
    <property type="match status" value="1"/>
</dbReference>
<dbReference type="InterPro" id="IPR036188">
    <property type="entry name" value="FAD/NAD-bd_sf"/>
</dbReference>
<gene>
    <name evidence="2" type="ORF">EPD60_13290</name>
</gene>
<dbReference type="PANTHER" id="PTHR42685:SF22">
    <property type="entry name" value="CONDITIONED MEDIUM FACTOR RECEPTOR 1"/>
    <property type="match status" value="1"/>
</dbReference>
<sequence>MSSDSRYDVIIIGGGLGGLAAATCLARAGHSVVVFEKGNYPAHKVCGEYVSLESWCFLRDLGMRLEEMDLPQIDRFRLTAPDGRAFDTRLPLGGFGISRFALDAGLAACARGAGATVVEGARVEDVSFDGRFRVSVEIRGAGRREFEAAACCGAWGKRSNVDLRWNRAFLQRQDRRLDNFIGVKYHLSTPWPQHTIGLHNFQGGYCGISRVEAGRSSVCYLARAEALRACGGKLARLEREVLCRNPHLARIFDDAEAAEPFPLTISQITFQTKAPVEQGVLLLGDAAGMISPLCGNGMSIALHCGKLAAAEISAFLQGKQGRAAMEAAYAGAWRHQFAARLARGRLLQRFFGGQRATNAFVRLFCAFPALARPVIRSTHGEIF</sequence>
<dbReference type="OrthoDB" id="1142316at2"/>